<evidence type="ECO:0000256" key="1">
    <source>
        <dbReference type="ARBA" id="ARBA00022441"/>
    </source>
</evidence>
<organism evidence="3 4">
    <name type="scientific">Tigriopus californicus</name>
    <name type="common">Marine copepod</name>
    <dbReference type="NCBI Taxonomy" id="6832"/>
    <lineage>
        <taxon>Eukaryota</taxon>
        <taxon>Metazoa</taxon>
        <taxon>Ecdysozoa</taxon>
        <taxon>Arthropoda</taxon>
        <taxon>Crustacea</taxon>
        <taxon>Multicrustacea</taxon>
        <taxon>Hexanauplia</taxon>
        <taxon>Copepoda</taxon>
        <taxon>Harpacticoida</taxon>
        <taxon>Harpacticidae</taxon>
        <taxon>Tigriopus</taxon>
    </lineage>
</organism>
<dbReference type="OMA" id="FLNGHMY"/>
<keyword evidence="1" id="KW-0880">Kelch repeat</keyword>
<dbReference type="Gene3D" id="2.120.10.80">
    <property type="entry name" value="Kelch-type beta propeller"/>
    <property type="match status" value="2"/>
</dbReference>
<dbReference type="AlphaFoldDB" id="A0A553P4F9"/>
<keyword evidence="2" id="KW-0677">Repeat</keyword>
<dbReference type="SUPFAM" id="SSF117281">
    <property type="entry name" value="Kelch motif"/>
    <property type="match status" value="2"/>
</dbReference>
<dbReference type="EMBL" id="VCGU01000008">
    <property type="protein sequence ID" value="TRY72542.1"/>
    <property type="molecule type" value="Genomic_DNA"/>
</dbReference>
<proteinExistence type="predicted"/>
<keyword evidence="4" id="KW-1185">Reference proteome</keyword>
<protein>
    <submittedName>
        <fullName evidence="3">Uncharacterized protein</fullName>
    </submittedName>
</protein>
<dbReference type="PANTHER" id="PTHR46228:SF2">
    <property type="entry name" value="KELCH REPEAT PROTEIN (AFU_ORTHOLOGUE AFUA_4G14350)"/>
    <property type="match status" value="1"/>
</dbReference>
<dbReference type="PANTHER" id="PTHR46228">
    <property type="entry name" value="KELCH DOMAIN-CONTAINING PROTEIN"/>
    <property type="match status" value="1"/>
</dbReference>
<reference evidence="3 4" key="1">
    <citation type="journal article" date="2018" name="Nat. Ecol. Evol.">
        <title>Genomic signatures of mitonuclear coevolution across populations of Tigriopus californicus.</title>
        <authorList>
            <person name="Barreto F.S."/>
            <person name="Watson E.T."/>
            <person name="Lima T.G."/>
            <person name="Willett C.S."/>
            <person name="Edmands S."/>
            <person name="Li W."/>
            <person name="Burton R.S."/>
        </authorList>
    </citation>
    <scope>NUCLEOTIDE SEQUENCE [LARGE SCALE GENOMIC DNA]</scope>
    <source>
        <strain evidence="3 4">San Diego</strain>
    </source>
</reference>
<dbReference type="InterPro" id="IPR015915">
    <property type="entry name" value="Kelch-typ_b-propeller"/>
</dbReference>
<comment type="caution">
    <text evidence="3">The sequence shown here is derived from an EMBL/GenBank/DDBJ whole genome shotgun (WGS) entry which is preliminary data.</text>
</comment>
<dbReference type="Pfam" id="PF24681">
    <property type="entry name" value="Kelch_KLHDC2_KLHL20_DRC7"/>
    <property type="match status" value="1"/>
</dbReference>
<gene>
    <name evidence="3" type="ORF">TCAL_16225</name>
</gene>
<evidence type="ECO:0000313" key="4">
    <source>
        <dbReference type="Proteomes" id="UP000318571"/>
    </source>
</evidence>
<evidence type="ECO:0000313" key="3">
    <source>
        <dbReference type="EMBL" id="TRY72542.1"/>
    </source>
</evidence>
<accession>A0A553P4F9</accession>
<evidence type="ECO:0000256" key="2">
    <source>
        <dbReference type="ARBA" id="ARBA00022737"/>
    </source>
</evidence>
<name>A0A553P4F9_TIGCA</name>
<sequence length="411" mass="46226">MGLGLETYLCGCHGRARGHRRKLAGHVAVTAQDRIVVWGGYELDEQNQINYAHRKVAMYTVALAQWRYRVTHGQIPPGTCGAAAVVAGHHLFVLAGFQQDLVLDELWITGNTNAIYALNLSSLLWSRISPKGIPPIAADKLTAWTFDHFIYVFGGFGECHTPPGESVEIVLGAEAHVNRGWNNQFLRYDVALNQWEWPHYRGHKPSPRAAHAAIVVGSSAFIFGGRLDNTRLNDLYHCDLNSLTWTCLMTASENFDPTRPQGRSWHSLTVVSATSAILYGGYDNRNTPLSDCWRLDLSEPKSLQTSRPRWTRLAFADRQPRLWHQAVLEPESRQLWLLGGVVKDILNQHELNQHPDKIDKLVIEASPLKYLAAVTCAKHYERLKRDLEFIPKSLQASVKSKAAIDVSHLEF</sequence>
<dbReference type="STRING" id="6832.A0A553P4F9"/>
<dbReference type="Proteomes" id="UP000318571">
    <property type="component" value="Chromosome 7"/>
</dbReference>